<dbReference type="InterPro" id="IPR047798">
    <property type="entry name" value="BPSS1780-like"/>
</dbReference>
<feature type="transmembrane region" description="Helical" evidence="1">
    <location>
        <begin position="208"/>
        <end position="226"/>
    </location>
</feature>
<proteinExistence type="predicted"/>
<feature type="transmembrane region" description="Helical" evidence="1">
    <location>
        <begin position="101"/>
        <end position="124"/>
    </location>
</feature>
<feature type="transmembrane region" description="Helical" evidence="1">
    <location>
        <begin position="183"/>
        <end position="202"/>
    </location>
</feature>
<evidence type="ECO:0000313" key="3">
    <source>
        <dbReference type="Proteomes" id="UP001163726"/>
    </source>
</evidence>
<evidence type="ECO:0000313" key="2">
    <source>
        <dbReference type="EMBL" id="WAJ71484.1"/>
    </source>
</evidence>
<gene>
    <name evidence="2" type="ORF">OLW01_06715</name>
</gene>
<keyword evidence="1" id="KW-1133">Transmembrane helix</keyword>
<reference evidence="2" key="1">
    <citation type="submission" date="2022-10" db="EMBL/GenBank/DDBJ databases">
        <title>Catenovulum adriacola sp. nov. isolated in the Harbour of Susak.</title>
        <authorList>
            <person name="Schoch T."/>
            <person name="Reich S.J."/>
            <person name="Stoeferle S."/>
            <person name="Flaiz M."/>
            <person name="Kazda M."/>
            <person name="Riedel C.U."/>
            <person name="Duerre P."/>
        </authorList>
    </citation>
    <scope>NUCLEOTIDE SEQUENCE</scope>
    <source>
        <strain evidence="2">TS8</strain>
    </source>
</reference>
<protein>
    <submittedName>
        <fullName evidence="2">BPSS1780 family membrane protein</fullName>
    </submittedName>
</protein>
<evidence type="ECO:0000256" key="1">
    <source>
        <dbReference type="SAM" id="Phobius"/>
    </source>
</evidence>
<dbReference type="Proteomes" id="UP001163726">
    <property type="component" value="Chromosome"/>
</dbReference>
<organism evidence="2 3">
    <name type="scientific">Catenovulum adriaticum</name>
    <dbReference type="NCBI Taxonomy" id="2984846"/>
    <lineage>
        <taxon>Bacteria</taxon>
        <taxon>Pseudomonadati</taxon>
        <taxon>Pseudomonadota</taxon>
        <taxon>Gammaproteobacteria</taxon>
        <taxon>Alteromonadales</taxon>
        <taxon>Alteromonadaceae</taxon>
        <taxon>Catenovulum</taxon>
    </lineage>
</organism>
<feature type="transmembrane region" description="Helical" evidence="1">
    <location>
        <begin position="63"/>
        <end position="80"/>
    </location>
</feature>
<keyword evidence="3" id="KW-1185">Reference proteome</keyword>
<name>A0ABY7APR0_9ALTE</name>
<keyword evidence="1" id="KW-0812">Transmembrane</keyword>
<dbReference type="NCBIfam" id="NF041043">
    <property type="entry name" value="BPSS1780_fam"/>
    <property type="match status" value="1"/>
</dbReference>
<accession>A0ABY7APR0</accession>
<feature type="transmembrane region" description="Helical" evidence="1">
    <location>
        <begin position="144"/>
        <end position="163"/>
    </location>
</feature>
<sequence>MSDSQSPQDMRIIPTARPAKAVFDWFSQAFKLFSAFKLQWAGFILMVYACFFVLAMIPFIGELLISLILPGMFLVVASVQNNQQFVPARLFEGIKYHLKPLLHLFLINFGAALVASTLAVLVVGENAMSSGDAAQVLSFMGTMLVIYLPFMMGLAFAPALIVIDKLPAIDAFKMSFKGCFKNAISLTIFSVIIMFAFVIAMIPMGLGLLIMLPVMHCILFVMYQDIFRHKARFSISDYPNEQSGDDSDQDGSFMV</sequence>
<dbReference type="EMBL" id="CP109965">
    <property type="protein sequence ID" value="WAJ71484.1"/>
    <property type="molecule type" value="Genomic_DNA"/>
</dbReference>
<keyword evidence="1" id="KW-0472">Membrane</keyword>
<feature type="transmembrane region" description="Helical" evidence="1">
    <location>
        <begin position="38"/>
        <end position="57"/>
    </location>
</feature>
<dbReference type="RefSeq" id="WP_268076004.1">
    <property type="nucleotide sequence ID" value="NZ_CP109965.1"/>
</dbReference>